<keyword evidence="1" id="KW-0812">Transmembrane</keyword>
<accession>A0A9Q3SXN5</accession>
<dbReference type="InterPro" id="IPR013830">
    <property type="entry name" value="SGNH_hydro"/>
</dbReference>
<dbReference type="InterPro" id="IPR036514">
    <property type="entry name" value="SGNH_hydro_sf"/>
</dbReference>
<evidence type="ECO:0000313" key="4">
    <source>
        <dbReference type="Proteomes" id="UP000752647"/>
    </source>
</evidence>
<dbReference type="Pfam" id="PF13472">
    <property type="entry name" value="Lipase_GDSL_2"/>
    <property type="match status" value="1"/>
</dbReference>
<dbReference type="Proteomes" id="UP000752647">
    <property type="component" value="Unassembled WGS sequence"/>
</dbReference>
<proteinExistence type="predicted"/>
<organism evidence="3 4">
    <name type="scientific">Leuconostoc gasicomitatum</name>
    <dbReference type="NCBI Taxonomy" id="115778"/>
    <lineage>
        <taxon>Bacteria</taxon>
        <taxon>Bacillati</taxon>
        <taxon>Bacillota</taxon>
        <taxon>Bacilli</taxon>
        <taxon>Lactobacillales</taxon>
        <taxon>Lactobacillaceae</taxon>
        <taxon>Leuconostoc</taxon>
        <taxon>Leuconostoc gelidum group</taxon>
    </lineage>
</organism>
<protein>
    <submittedName>
        <fullName evidence="3">Lysophospholipase</fullName>
    </submittedName>
</protein>
<evidence type="ECO:0000313" key="3">
    <source>
        <dbReference type="EMBL" id="MBZ5962497.1"/>
    </source>
</evidence>
<evidence type="ECO:0000259" key="2">
    <source>
        <dbReference type="Pfam" id="PF13472"/>
    </source>
</evidence>
<keyword evidence="1" id="KW-1133">Transmembrane helix</keyword>
<dbReference type="RefSeq" id="WP_224144110.1">
    <property type="nucleotide sequence ID" value="NZ_JAHBFI010000010.1"/>
</dbReference>
<name>A0A9Q3SXN5_9LACO</name>
<dbReference type="PANTHER" id="PTHR30383">
    <property type="entry name" value="THIOESTERASE 1/PROTEASE 1/LYSOPHOSPHOLIPASE L1"/>
    <property type="match status" value="1"/>
</dbReference>
<dbReference type="AlphaFoldDB" id="A0A9Q3SXN5"/>
<dbReference type="Gene3D" id="3.40.50.1110">
    <property type="entry name" value="SGNH hydrolase"/>
    <property type="match status" value="1"/>
</dbReference>
<dbReference type="PANTHER" id="PTHR30383:SF27">
    <property type="entry name" value="SPORE GERMINATION LIPASE LIPC"/>
    <property type="match status" value="1"/>
</dbReference>
<reference evidence="3" key="1">
    <citation type="submission" date="2021-05" db="EMBL/GenBank/DDBJ databases">
        <title>Pangenome of Leuconostoc gelidum warrants species status for Leuconostoc gelidum subsp. gasicomitatum.</title>
        <authorList>
            <person name="Johansson P."/>
            <person name="Sade E."/>
            <person name="Hultman J."/>
            <person name="Auvinen P."/>
            <person name="Bjorkroth J."/>
        </authorList>
    </citation>
    <scope>NUCLEOTIDE SEQUENCE</scope>
    <source>
        <strain evidence="3">A.21.4</strain>
    </source>
</reference>
<dbReference type="EMBL" id="JAHBFI010000010">
    <property type="protein sequence ID" value="MBZ5962497.1"/>
    <property type="molecule type" value="Genomic_DNA"/>
</dbReference>
<gene>
    <name evidence="3" type="ORF">KIJ12_04920</name>
</gene>
<dbReference type="SUPFAM" id="SSF52266">
    <property type="entry name" value="SGNH hydrolase"/>
    <property type="match status" value="1"/>
</dbReference>
<evidence type="ECO:0000256" key="1">
    <source>
        <dbReference type="SAM" id="Phobius"/>
    </source>
</evidence>
<dbReference type="GO" id="GO:0004622">
    <property type="term" value="F:phosphatidylcholine lysophospholipase activity"/>
    <property type="evidence" value="ECO:0007669"/>
    <property type="project" value="TreeGrafter"/>
</dbReference>
<keyword evidence="1" id="KW-0472">Membrane</keyword>
<comment type="caution">
    <text evidence="3">The sequence shown here is derived from an EMBL/GenBank/DDBJ whole genome shotgun (WGS) entry which is preliminary data.</text>
</comment>
<feature type="domain" description="SGNH hydrolase-type esterase" evidence="2">
    <location>
        <begin position="54"/>
        <end position="286"/>
    </location>
</feature>
<feature type="transmembrane region" description="Helical" evidence="1">
    <location>
        <begin position="7"/>
        <end position="25"/>
    </location>
</feature>
<dbReference type="InterPro" id="IPR051532">
    <property type="entry name" value="Ester_Hydrolysis_Enzymes"/>
</dbReference>
<sequence>MRKNLKILITFAIVILLGMIAFIWLKQTQPSVKNASPQKAAKLAKVKHINLVTLGDSLTEGIGDDKGEQGYSGRIAKRIGTQYNIAVNMSNFGKSGDRSDQIQERLTAQPKFQHAVKQANVIVLTSGGNDLQQSLLKNVFAKTPTDLTTAVVSEQATYQTKLTRLFHEIRTYNRQAPIFIFGNYNPLFVHFPQREDLNQDVQRFNTINSHTAKQDKNSYYVDSFDLTFGQYRSKKMRQSLGQQAVKKATEDQNSNQDMTATLMGATHVNNTWISQTDNYHPNNIGYNYMTTQLYHVMRKEQEKWLIKH</sequence>